<evidence type="ECO:0000313" key="1">
    <source>
        <dbReference type="EMBL" id="CAB1436839.1"/>
    </source>
</evidence>
<accession>A0A9N7US17</accession>
<comment type="caution">
    <text evidence="1">The sequence shown here is derived from an EMBL/GenBank/DDBJ whole genome shotgun (WGS) entry which is preliminary data.</text>
</comment>
<protein>
    <submittedName>
        <fullName evidence="1">Uncharacterized protein</fullName>
    </submittedName>
</protein>
<proteinExistence type="predicted"/>
<evidence type="ECO:0000313" key="2">
    <source>
        <dbReference type="Proteomes" id="UP001153269"/>
    </source>
</evidence>
<keyword evidence="2" id="KW-1185">Reference proteome</keyword>
<reference evidence="1" key="1">
    <citation type="submission" date="2020-03" db="EMBL/GenBank/DDBJ databases">
        <authorList>
            <person name="Weist P."/>
        </authorList>
    </citation>
    <scope>NUCLEOTIDE SEQUENCE</scope>
</reference>
<dbReference type="AlphaFoldDB" id="A0A9N7US17"/>
<dbReference type="Proteomes" id="UP001153269">
    <property type="component" value="Unassembled WGS sequence"/>
</dbReference>
<dbReference type="EMBL" id="CADEAL010001946">
    <property type="protein sequence ID" value="CAB1436839.1"/>
    <property type="molecule type" value="Genomic_DNA"/>
</dbReference>
<sequence length="133" mass="14039">MWAGIDGQQIVICIQTELSLLLPFVGGVAPPPATFHFTLLTSSGSNPLNRQGNYFGSSTNVRPVTGVLHVCGAKLGWYTTALHPSTSWPVAPCFVSSVGTAACVAIVLERALICTNTDLALCFSFELEVIGDI</sequence>
<organism evidence="1 2">
    <name type="scientific">Pleuronectes platessa</name>
    <name type="common">European plaice</name>
    <dbReference type="NCBI Taxonomy" id="8262"/>
    <lineage>
        <taxon>Eukaryota</taxon>
        <taxon>Metazoa</taxon>
        <taxon>Chordata</taxon>
        <taxon>Craniata</taxon>
        <taxon>Vertebrata</taxon>
        <taxon>Euteleostomi</taxon>
        <taxon>Actinopterygii</taxon>
        <taxon>Neopterygii</taxon>
        <taxon>Teleostei</taxon>
        <taxon>Neoteleostei</taxon>
        <taxon>Acanthomorphata</taxon>
        <taxon>Carangaria</taxon>
        <taxon>Pleuronectiformes</taxon>
        <taxon>Pleuronectoidei</taxon>
        <taxon>Pleuronectidae</taxon>
        <taxon>Pleuronectes</taxon>
    </lineage>
</organism>
<gene>
    <name evidence="1" type="ORF">PLEPLA_LOCUS24872</name>
</gene>
<name>A0A9N7US17_PLEPL</name>